<dbReference type="EC" id="1.13.12.19" evidence="4"/>
<evidence type="ECO:0000256" key="7">
    <source>
        <dbReference type="ARBA" id="ARBA00031011"/>
    </source>
</evidence>
<evidence type="ECO:0000256" key="4">
    <source>
        <dbReference type="ARBA" id="ARBA00012531"/>
    </source>
</evidence>
<evidence type="ECO:0000313" key="13">
    <source>
        <dbReference type="EMBL" id="XBS70173.1"/>
    </source>
</evidence>
<evidence type="ECO:0000256" key="11">
    <source>
        <dbReference type="RuleBase" id="RU003682"/>
    </source>
</evidence>
<dbReference type="GO" id="GO:0046872">
    <property type="term" value="F:metal ion binding"/>
    <property type="evidence" value="ECO:0007669"/>
    <property type="project" value="UniProtKB-KW"/>
</dbReference>
<evidence type="ECO:0000256" key="3">
    <source>
        <dbReference type="ARBA" id="ARBA00012293"/>
    </source>
</evidence>
<dbReference type="InterPro" id="IPR044861">
    <property type="entry name" value="IPNS-like_FE2OG_OXY"/>
</dbReference>
<keyword evidence="11" id="KW-0560">Oxidoreductase</keyword>
<evidence type="ECO:0000256" key="2">
    <source>
        <dbReference type="ARBA" id="ARBA00004767"/>
    </source>
</evidence>
<evidence type="ECO:0000256" key="5">
    <source>
        <dbReference type="ARBA" id="ARBA00019045"/>
    </source>
</evidence>
<dbReference type="AlphaFoldDB" id="A0AAU7QAQ2"/>
<organism evidence="13">
    <name type="scientific">Acerihabitans sp. KWT182</name>
    <dbReference type="NCBI Taxonomy" id="3157919"/>
    <lineage>
        <taxon>Bacteria</taxon>
        <taxon>Pseudomonadati</taxon>
        <taxon>Pseudomonadota</taxon>
        <taxon>Gammaproteobacteria</taxon>
        <taxon>Enterobacterales</taxon>
        <taxon>Pectobacteriaceae</taxon>
        <taxon>Acerihabitans</taxon>
    </lineage>
</organism>
<comment type="similarity">
    <text evidence="11">Belongs to the iron/ascorbate-dependent oxidoreductase family.</text>
</comment>
<sequence>MSATSIPLLNLSLLESSLAERTAFLAELRHAARDIGFFYLTGHGVDKQLLTQVQRLSREFFALPDAQKQSVAMVNSPHFRGYNRAAAELTRGQPDWREQFDIGAERESLPQTDGAPGWSRLQGPNQWPGAIPALKPALLRWQNEMTAMSLRLLRAFAQALSLSELAFDALYGDKPNEHIKLIRYPGRDQTQGSQGVGAHKDSGFLSFLLQDQQKGLQVEVEENQWLDVAPIAGTFVVNIGELLELATNGYLRATVHRVVSPPSGRDRLSIAFFLGARLDAVVPLYQLPPELAAQARGPASDPRNPLLRDVGWNYLKGRLRSHPDVAARYYADILHNGGESNA</sequence>
<gene>
    <name evidence="13" type="ORF">ABK905_02465</name>
</gene>
<dbReference type="PRINTS" id="PR00682">
    <property type="entry name" value="IPNSYNTHASE"/>
</dbReference>
<evidence type="ECO:0000256" key="1">
    <source>
        <dbReference type="ARBA" id="ARBA00001954"/>
    </source>
</evidence>
<dbReference type="GO" id="GO:0009693">
    <property type="term" value="P:ethylene biosynthetic process"/>
    <property type="evidence" value="ECO:0007669"/>
    <property type="project" value="UniProtKB-KW"/>
</dbReference>
<keyword evidence="11" id="KW-0408">Iron</keyword>
<evidence type="ECO:0000256" key="8">
    <source>
        <dbReference type="ARBA" id="ARBA00031282"/>
    </source>
</evidence>
<evidence type="ECO:0000256" key="9">
    <source>
        <dbReference type="ARBA" id="ARBA00047725"/>
    </source>
</evidence>
<proteinExistence type="inferred from homology"/>
<dbReference type="InterPro" id="IPR027443">
    <property type="entry name" value="IPNS-like_sf"/>
</dbReference>
<evidence type="ECO:0000256" key="10">
    <source>
        <dbReference type="ARBA" id="ARBA00049359"/>
    </source>
</evidence>
<dbReference type="Gene3D" id="2.60.120.330">
    <property type="entry name" value="B-lactam Antibiotic, Isopenicillin N Synthase, Chain"/>
    <property type="match status" value="1"/>
</dbReference>
<feature type="domain" description="Fe2OG dioxygenase" evidence="12">
    <location>
        <begin position="174"/>
        <end position="276"/>
    </location>
</feature>
<protein>
    <recommendedName>
        <fullName evidence="5">2-oxoglutarate-dependent ethylene/succinate-forming enzyme</fullName>
        <ecNumber evidence="4">1.13.12.19</ecNumber>
        <ecNumber evidence="3">1.14.20.7</ecNumber>
    </recommendedName>
    <alternativeName>
        <fullName evidence="7">2-oxoglutarate dioxygenase (ethylene-forming)</fullName>
    </alternativeName>
    <alternativeName>
        <fullName evidence="8">2-oxoglutarate/L-arginine monooxygenase/decarboxylase (succinate-forming)</fullName>
    </alternativeName>
</protein>
<evidence type="ECO:0000256" key="6">
    <source>
        <dbReference type="ARBA" id="ARBA00022666"/>
    </source>
</evidence>
<comment type="pathway">
    <text evidence="2">Alkene biosynthesis; ethylene biosynthesis via 2-oxoglutarate.</text>
</comment>
<dbReference type="SUPFAM" id="SSF51197">
    <property type="entry name" value="Clavaminate synthase-like"/>
    <property type="match status" value="1"/>
</dbReference>
<evidence type="ECO:0000259" key="12">
    <source>
        <dbReference type="PROSITE" id="PS51471"/>
    </source>
</evidence>
<name>A0AAU7QAQ2_9GAMM</name>
<dbReference type="InterPro" id="IPR005123">
    <property type="entry name" value="Oxoglu/Fe-dep_dioxygenase_dom"/>
</dbReference>
<dbReference type="InterPro" id="IPR050231">
    <property type="entry name" value="Iron_ascorbate_oxido_reductase"/>
</dbReference>
<keyword evidence="6" id="KW-0266">Ethylene biosynthesis</keyword>
<dbReference type="PANTHER" id="PTHR47990">
    <property type="entry name" value="2-OXOGLUTARATE (2OG) AND FE(II)-DEPENDENT OXYGENASE SUPERFAMILY PROTEIN-RELATED"/>
    <property type="match status" value="1"/>
</dbReference>
<dbReference type="InterPro" id="IPR026992">
    <property type="entry name" value="DIOX_N"/>
</dbReference>
<comment type="cofactor">
    <cofactor evidence="1">
        <name>Fe(2+)</name>
        <dbReference type="ChEBI" id="CHEBI:29033"/>
    </cofactor>
</comment>
<keyword evidence="11" id="KW-0479">Metal-binding</keyword>
<dbReference type="EC" id="1.14.20.7" evidence="3"/>
<dbReference type="Pfam" id="PF03171">
    <property type="entry name" value="2OG-FeII_Oxy"/>
    <property type="match status" value="1"/>
</dbReference>
<dbReference type="EMBL" id="CP157947">
    <property type="protein sequence ID" value="XBS70173.1"/>
    <property type="molecule type" value="Genomic_DNA"/>
</dbReference>
<dbReference type="PROSITE" id="PS51471">
    <property type="entry name" value="FE2OG_OXY"/>
    <property type="match status" value="1"/>
</dbReference>
<dbReference type="GO" id="GO:0102276">
    <property type="term" value="F:2-oxoglutarate oxygenase/decarboxylase (ethylene-forming) activity"/>
    <property type="evidence" value="ECO:0007669"/>
    <property type="project" value="UniProtKB-EC"/>
</dbReference>
<reference evidence="13" key="1">
    <citation type="submission" date="2024-06" db="EMBL/GenBank/DDBJ databases">
        <authorList>
            <person name="Coelho C."/>
            <person name="Bento M."/>
            <person name="Garcia E."/>
            <person name="Camelo A."/>
            <person name="Brandao I."/>
            <person name="Espirito Santo C."/>
            <person name="Trovao J."/>
            <person name="Verissimo A."/>
            <person name="Costa J."/>
            <person name="Tiago I."/>
        </authorList>
    </citation>
    <scope>NUCLEOTIDE SEQUENCE</scope>
    <source>
        <strain evidence="13">KWT182</strain>
    </source>
</reference>
<comment type="catalytic activity">
    <reaction evidence="9">
        <text>2-oxoglutarate + O2 + 2 H(+) = ethene + 3 CO2 + H2O</text>
        <dbReference type="Rhea" id="RHEA:31523"/>
        <dbReference type="ChEBI" id="CHEBI:15377"/>
        <dbReference type="ChEBI" id="CHEBI:15378"/>
        <dbReference type="ChEBI" id="CHEBI:15379"/>
        <dbReference type="ChEBI" id="CHEBI:16526"/>
        <dbReference type="ChEBI" id="CHEBI:16810"/>
        <dbReference type="ChEBI" id="CHEBI:18153"/>
        <dbReference type="EC" id="1.13.12.19"/>
    </reaction>
</comment>
<accession>A0AAU7QAQ2</accession>
<comment type="catalytic activity">
    <reaction evidence="10">
        <text>L-arginine + 2-oxoglutarate + O2 = guanidine + L-glutamate 5-semialdehyde + succinate + CO2</text>
        <dbReference type="Rhea" id="RHEA:31535"/>
        <dbReference type="ChEBI" id="CHEBI:15379"/>
        <dbReference type="ChEBI" id="CHEBI:16526"/>
        <dbReference type="ChEBI" id="CHEBI:16810"/>
        <dbReference type="ChEBI" id="CHEBI:30031"/>
        <dbReference type="ChEBI" id="CHEBI:30087"/>
        <dbReference type="ChEBI" id="CHEBI:32682"/>
        <dbReference type="ChEBI" id="CHEBI:58066"/>
        <dbReference type="EC" id="1.14.20.7"/>
    </reaction>
</comment>
<dbReference type="Pfam" id="PF14226">
    <property type="entry name" value="DIOX_N"/>
    <property type="match status" value="1"/>
</dbReference>